<sequence>MNRPTVPRAPLTVARRFTAAGAQAWPAETLHYDGAWAVRLSSDCAARRQNCVTPLDPSDDADIAARLDRVIERFANAGKRPRFLIAPLASQRIVDALSERGWTTEARTTIQSRDLDGWSDNDTPELRRVKADEFVAAHEAIGARSVQRGDDLRAILARIEPPSFLFLLEREGQPVASVICVRQGDLVGSFELNVSEDARGEGIGKELMRGVLAWAKKRRASGVWEQVETDNAASLGLSRSLGFEPVYDYYYMSAPDGAA</sequence>
<name>A0A231V3F5_9HYPH</name>
<evidence type="ECO:0000259" key="1">
    <source>
        <dbReference type="PROSITE" id="PS51186"/>
    </source>
</evidence>
<protein>
    <recommendedName>
        <fullName evidence="1">N-acetyltransferase domain-containing protein</fullName>
    </recommendedName>
</protein>
<dbReference type="AlphaFoldDB" id="A0A231V3F5"/>
<accession>A0A231V3F5</accession>
<organism evidence="2 3">
    <name type="scientific">Notoacmeibacter marinus</name>
    <dbReference type="NCBI Taxonomy" id="1876515"/>
    <lineage>
        <taxon>Bacteria</taxon>
        <taxon>Pseudomonadati</taxon>
        <taxon>Pseudomonadota</taxon>
        <taxon>Alphaproteobacteria</taxon>
        <taxon>Hyphomicrobiales</taxon>
        <taxon>Notoacmeibacteraceae</taxon>
        <taxon>Notoacmeibacter</taxon>
    </lineage>
</organism>
<feature type="domain" description="N-acetyltransferase" evidence="1">
    <location>
        <begin position="124"/>
        <end position="257"/>
    </location>
</feature>
<dbReference type="InterPro" id="IPR016181">
    <property type="entry name" value="Acyl_CoA_acyltransferase"/>
</dbReference>
<dbReference type="InterPro" id="IPR000182">
    <property type="entry name" value="GNAT_dom"/>
</dbReference>
<keyword evidence="3" id="KW-1185">Reference proteome</keyword>
<dbReference type="EMBL" id="NBYO01000001">
    <property type="protein sequence ID" value="OXT02715.1"/>
    <property type="molecule type" value="Genomic_DNA"/>
</dbReference>
<dbReference type="RefSeq" id="WP_094076666.1">
    <property type="nucleotide sequence ID" value="NZ_NBYO01000001.1"/>
</dbReference>
<dbReference type="PANTHER" id="PTHR43072">
    <property type="entry name" value="N-ACETYLTRANSFERASE"/>
    <property type="match status" value="1"/>
</dbReference>
<dbReference type="GO" id="GO:0016747">
    <property type="term" value="F:acyltransferase activity, transferring groups other than amino-acyl groups"/>
    <property type="evidence" value="ECO:0007669"/>
    <property type="project" value="InterPro"/>
</dbReference>
<evidence type="ECO:0000313" key="2">
    <source>
        <dbReference type="EMBL" id="OXT02715.1"/>
    </source>
</evidence>
<dbReference type="Gene3D" id="3.40.630.30">
    <property type="match status" value="1"/>
</dbReference>
<dbReference type="SUPFAM" id="SSF55729">
    <property type="entry name" value="Acyl-CoA N-acyltransferases (Nat)"/>
    <property type="match status" value="1"/>
</dbReference>
<dbReference type="CDD" id="cd04301">
    <property type="entry name" value="NAT_SF"/>
    <property type="match status" value="1"/>
</dbReference>
<dbReference type="PROSITE" id="PS51186">
    <property type="entry name" value="GNAT"/>
    <property type="match status" value="1"/>
</dbReference>
<reference evidence="3" key="1">
    <citation type="journal article" date="2017" name="Int. J. Syst. Evol. Microbiol.">
        <title>Notoacmeibacter marinus gen. nov., sp. nov., isolated from the gut of a limpet and proposal of Notoacmeibacteraceae fam. nov. in the order Rhizobiales of the class Alphaproteobacteria.</title>
        <authorList>
            <person name="Huang Z."/>
            <person name="Guo F."/>
            <person name="Lai Q."/>
        </authorList>
    </citation>
    <scope>NUCLEOTIDE SEQUENCE [LARGE SCALE GENOMIC DNA]</scope>
    <source>
        <strain evidence="3">XMTR2A4</strain>
    </source>
</reference>
<dbReference type="Pfam" id="PF00583">
    <property type="entry name" value="Acetyltransf_1"/>
    <property type="match status" value="1"/>
</dbReference>
<proteinExistence type="predicted"/>
<dbReference type="Proteomes" id="UP000215405">
    <property type="component" value="Unassembled WGS sequence"/>
</dbReference>
<evidence type="ECO:0000313" key="3">
    <source>
        <dbReference type="Proteomes" id="UP000215405"/>
    </source>
</evidence>
<gene>
    <name evidence="2" type="ORF">B7H23_07485</name>
</gene>
<comment type="caution">
    <text evidence="2">The sequence shown here is derived from an EMBL/GenBank/DDBJ whole genome shotgun (WGS) entry which is preliminary data.</text>
</comment>